<feature type="domain" description="HTH lysR-type" evidence="5">
    <location>
        <begin position="1"/>
        <end position="58"/>
    </location>
</feature>
<gene>
    <name evidence="6" type="ORF">H663_016305</name>
</gene>
<evidence type="ECO:0000313" key="7">
    <source>
        <dbReference type="Proteomes" id="UP000037507"/>
    </source>
</evidence>
<protein>
    <submittedName>
        <fullName evidence="6">LysR family transcriptional regulator</fullName>
    </submittedName>
</protein>
<dbReference type="Pfam" id="PF00126">
    <property type="entry name" value="HTH_1"/>
    <property type="match status" value="1"/>
</dbReference>
<dbReference type="Pfam" id="PF03466">
    <property type="entry name" value="LysR_substrate"/>
    <property type="match status" value="1"/>
</dbReference>
<dbReference type="GO" id="GO:0000976">
    <property type="term" value="F:transcription cis-regulatory region binding"/>
    <property type="evidence" value="ECO:0007669"/>
    <property type="project" value="TreeGrafter"/>
</dbReference>
<dbReference type="InterPro" id="IPR000847">
    <property type="entry name" value="LysR_HTH_N"/>
</dbReference>
<dbReference type="Gene3D" id="1.10.10.10">
    <property type="entry name" value="Winged helix-like DNA-binding domain superfamily/Winged helix DNA-binding domain"/>
    <property type="match status" value="1"/>
</dbReference>
<comment type="similarity">
    <text evidence="1">Belongs to the LysR transcriptional regulatory family.</text>
</comment>
<dbReference type="PANTHER" id="PTHR30126:SF98">
    <property type="entry name" value="HTH-TYPE TRANSCRIPTIONAL ACTIVATOR BAUR"/>
    <property type="match status" value="1"/>
</dbReference>
<dbReference type="InterPro" id="IPR036390">
    <property type="entry name" value="WH_DNA-bd_sf"/>
</dbReference>
<evidence type="ECO:0000313" key="6">
    <source>
        <dbReference type="EMBL" id="PVE41652.1"/>
    </source>
</evidence>
<accession>A0A2T7UAL4</accession>
<dbReference type="SUPFAM" id="SSF46785">
    <property type="entry name" value="Winged helix' DNA-binding domain"/>
    <property type="match status" value="1"/>
</dbReference>
<dbReference type="Proteomes" id="UP000037507">
    <property type="component" value="Unassembled WGS sequence"/>
</dbReference>
<keyword evidence="4" id="KW-0804">Transcription</keyword>
<dbReference type="InterPro" id="IPR036388">
    <property type="entry name" value="WH-like_DNA-bd_sf"/>
</dbReference>
<name>A0A2T7UAL4_9BURK</name>
<dbReference type="GO" id="GO:0003700">
    <property type="term" value="F:DNA-binding transcription factor activity"/>
    <property type="evidence" value="ECO:0007669"/>
    <property type="project" value="InterPro"/>
</dbReference>
<comment type="caution">
    <text evidence="6">The sequence shown here is derived from an EMBL/GenBank/DDBJ whole genome shotgun (WGS) entry which is preliminary data.</text>
</comment>
<organism evidence="6 7">
    <name type="scientific">Limnohabitans planktonicus II-D5</name>
    <dbReference type="NCBI Taxonomy" id="1293045"/>
    <lineage>
        <taxon>Bacteria</taxon>
        <taxon>Pseudomonadati</taxon>
        <taxon>Pseudomonadota</taxon>
        <taxon>Betaproteobacteria</taxon>
        <taxon>Burkholderiales</taxon>
        <taxon>Comamonadaceae</taxon>
        <taxon>Limnohabitans</taxon>
    </lineage>
</organism>
<keyword evidence="7" id="KW-1185">Reference proteome</keyword>
<dbReference type="RefSeq" id="WP_053170301.1">
    <property type="nucleotide sequence ID" value="NZ_LFYT02000026.1"/>
</dbReference>
<dbReference type="SUPFAM" id="SSF53850">
    <property type="entry name" value="Periplasmic binding protein-like II"/>
    <property type="match status" value="1"/>
</dbReference>
<sequence>MNLKHLSHWLALAETGSFSRAAEKLHITQSALSRSIQVLEDELGGPLVDRIGKKNELTPLGLTVLERARRIVHEAAELKQGAALLQQGGLGNLRVGLGSGPGALLMTPWLRHVALHHPGVQVSIGRGATELQLQQLRERELDALVVDVRRVAPAADLQIEVMADLRAGFVCRKGHPLLRALSEAEQHGDTGAMSQAMPFEALLAYPIASTPLSDEVARILVAHYGAAADPQHMTTLRCEEIASLMDTVRHTDAVYLGIIAAAQHGLKSGELVEMPLSPAFVGAARLALVTLAGRTEAPMMAVFRRFVAQQMQEAQPALEDREPPVFR</sequence>
<evidence type="ECO:0000256" key="1">
    <source>
        <dbReference type="ARBA" id="ARBA00009437"/>
    </source>
</evidence>
<dbReference type="PRINTS" id="PR00039">
    <property type="entry name" value="HTHLYSR"/>
</dbReference>
<dbReference type="CDD" id="cd05466">
    <property type="entry name" value="PBP2_LTTR_substrate"/>
    <property type="match status" value="1"/>
</dbReference>
<evidence type="ECO:0000259" key="5">
    <source>
        <dbReference type="PROSITE" id="PS50931"/>
    </source>
</evidence>
<dbReference type="STRING" id="1293045.H663_04770"/>
<dbReference type="AlphaFoldDB" id="A0A2T7UAL4"/>
<proteinExistence type="inferred from homology"/>
<dbReference type="OrthoDB" id="8673707at2"/>
<dbReference type="EMBL" id="LFYT02000026">
    <property type="protein sequence ID" value="PVE41652.1"/>
    <property type="molecule type" value="Genomic_DNA"/>
</dbReference>
<keyword evidence="3" id="KW-0238">DNA-binding</keyword>
<keyword evidence="2" id="KW-0805">Transcription regulation</keyword>
<dbReference type="FunFam" id="1.10.10.10:FF:000001">
    <property type="entry name" value="LysR family transcriptional regulator"/>
    <property type="match status" value="1"/>
</dbReference>
<dbReference type="PANTHER" id="PTHR30126">
    <property type="entry name" value="HTH-TYPE TRANSCRIPTIONAL REGULATOR"/>
    <property type="match status" value="1"/>
</dbReference>
<evidence type="ECO:0000256" key="3">
    <source>
        <dbReference type="ARBA" id="ARBA00023125"/>
    </source>
</evidence>
<dbReference type="PROSITE" id="PS50931">
    <property type="entry name" value="HTH_LYSR"/>
    <property type="match status" value="1"/>
</dbReference>
<dbReference type="InterPro" id="IPR005119">
    <property type="entry name" value="LysR_subst-bd"/>
</dbReference>
<evidence type="ECO:0000256" key="4">
    <source>
        <dbReference type="ARBA" id="ARBA00023163"/>
    </source>
</evidence>
<reference evidence="6" key="1">
    <citation type="submission" date="2017-04" db="EMBL/GenBank/DDBJ databases">
        <title>Unexpected and diverse lifestyles within the genus Limnohabitans.</title>
        <authorList>
            <person name="Kasalicky V."/>
            <person name="Mehrshad M."/>
            <person name="Andrei S.-A."/>
            <person name="Salcher M."/>
            <person name="Kratochvilova H."/>
            <person name="Simek K."/>
            <person name="Ghai R."/>
        </authorList>
    </citation>
    <scope>NUCLEOTIDE SEQUENCE [LARGE SCALE GENOMIC DNA]</scope>
    <source>
        <strain evidence="6">II-D5</strain>
    </source>
</reference>
<evidence type="ECO:0000256" key="2">
    <source>
        <dbReference type="ARBA" id="ARBA00023015"/>
    </source>
</evidence>
<dbReference type="Gene3D" id="3.40.190.290">
    <property type="match status" value="1"/>
</dbReference>